<accession>A0A6J6HVU8</accession>
<dbReference type="Pfam" id="PF26520">
    <property type="entry name" value="MftB_chaperone"/>
    <property type="match status" value="1"/>
</dbReference>
<dbReference type="InterPro" id="IPR023850">
    <property type="entry name" value="MftB"/>
</dbReference>
<dbReference type="AlphaFoldDB" id="A0A6J6HVU8"/>
<reference evidence="1" key="1">
    <citation type="submission" date="2020-05" db="EMBL/GenBank/DDBJ databases">
        <authorList>
            <person name="Chiriac C."/>
            <person name="Salcher M."/>
            <person name="Ghai R."/>
            <person name="Kavagutti S V."/>
        </authorList>
    </citation>
    <scope>NUCLEOTIDE SEQUENCE</scope>
</reference>
<gene>
    <name evidence="1" type="ORF">UFOPK1908_00479</name>
</gene>
<sequence>MSVPTVIELGFDADAAWSLHESVAVRPERFGALLYDFRTRRLTFVKDPVLQRVIDALPAAPSARAALEFANVPEVDRDRYLQALARLVETSMLTPRVAGESK</sequence>
<proteinExistence type="predicted"/>
<organism evidence="1">
    <name type="scientific">freshwater metagenome</name>
    <dbReference type="NCBI Taxonomy" id="449393"/>
    <lineage>
        <taxon>unclassified sequences</taxon>
        <taxon>metagenomes</taxon>
        <taxon>ecological metagenomes</taxon>
    </lineage>
</organism>
<dbReference type="NCBIfam" id="TIGR03967">
    <property type="entry name" value="mycofact_MftB"/>
    <property type="match status" value="1"/>
</dbReference>
<dbReference type="EMBL" id="CAEZVB010000013">
    <property type="protein sequence ID" value="CAB4617310.1"/>
    <property type="molecule type" value="Genomic_DNA"/>
</dbReference>
<name>A0A6J6HVU8_9ZZZZ</name>
<evidence type="ECO:0000313" key="1">
    <source>
        <dbReference type="EMBL" id="CAB4617310.1"/>
    </source>
</evidence>
<protein>
    <submittedName>
        <fullName evidence="1">Unannotated protein</fullName>
    </submittedName>
</protein>